<dbReference type="RefSeq" id="WP_286594385.1">
    <property type="nucleotide sequence ID" value="NZ_JACANB010000008.1"/>
</dbReference>
<name>A0AAW7DWN7_9GAMM</name>
<comment type="caution">
    <text evidence="2">The sequence shown here is derived from an EMBL/GenBank/DDBJ whole genome shotgun (WGS) entry which is preliminary data.</text>
</comment>
<reference evidence="2" key="1">
    <citation type="submission" date="2020-06" db="EMBL/GenBank/DDBJ databases">
        <authorList>
            <person name="Dong N."/>
        </authorList>
    </citation>
    <scope>NUCLEOTIDE SEQUENCE</scope>
    <source>
        <strain evidence="2">DF46-2-2</strain>
    </source>
</reference>
<reference evidence="2" key="2">
    <citation type="journal article" date="2022" name="Sci. Total Environ.">
        <title>Prevalence, transmission, and molecular epidemiology of tet(X)-positive bacteria among humans, animals, and environmental niches in China: An epidemiological, and genomic-based study.</title>
        <authorList>
            <person name="Dong N."/>
            <person name="Zeng Y."/>
            <person name="Cai C."/>
            <person name="Sun C."/>
            <person name="Lu J."/>
            <person name="Liu C."/>
            <person name="Zhou H."/>
            <person name="Sun Q."/>
            <person name="Shu L."/>
            <person name="Wang H."/>
            <person name="Wang Y."/>
            <person name="Wang S."/>
            <person name="Wu C."/>
            <person name="Chan E.W."/>
            <person name="Chen G."/>
            <person name="Shen Z."/>
            <person name="Chen S."/>
            <person name="Zhang R."/>
        </authorList>
    </citation>
    <scope>NUCLEOTIDE SEQUENCE</scope>
    <source>
        <strain evidence="2">DF46-2-2</strain>
    </source>
</reference>
<dbReference type="Proteomes" id="UP001173465">
    <property type="component" value="Unassembled WGS sequence"/>
</dbReference>
<keyword evidence="1" id="KW-0812">Transmembrane</keyword>
<dbReference type="AlphaFoldDB" id="A0AAW7DWN7"/>
<evidence type="ECO:0000256" key="1">
    <source>
        <dbReference type="SAM" id="Phobius"/>
    </source>
</evidence>
<protein>
    <submittedName>
        <fullName evidence="2">Uncharacterized protein</fullName>
    </submittedName>
</protein>
<evidence type="ECO:0000313" key="2">
    <source>
        <dbReference type="EMBL" id="MDM1697121.1"/>
    </source>
</evidence>
<keyword evidence="1" id="KW-0472">Membrane</keyword>
<dbReference type="EMBL" id="JACANB010000008">
    <property type="protein sequence ID" value="MDM1697121.1"/>
    <property type="molecule type" value="Genomic_DNA"/>
</dbReference>
<gene>
    <name evidence="2" type="ORF">HX099_10695</name>
</gene>
<accession>A0AAW7DWN7</accession>
<organism evidence="2 3">
    <name type="scientific">Thiopseudomonas alkaliphila</name>
    <dbReference type="NCBI Taxonomy" id="1697053"/>
    <lineage>
        <taxon>Bacteria</taxon>
        <taxon>Pseudomonadati</taxon>
        <taxon>Pseudomonadota</taxon>
        <taxon>Gammaproteobacteria</taxon>
        <taxon>Pseudomonadales</taxon>
        <taxon>Pseudomonadaceae</taxon>
        <taxon>Thiopseudomonas</taxon>
    </lineage>
</organism>
<keyword evidence="1" id="KW-1133">Transmembrane helix</keyword>
<evidence type="ECO:0000313" key="3">
    <source>
        <dbReference type="Proteomes" id="UP001173465"/>
    </source>
</evidence>
<feature type="transmembrane region" description="Helical" evidence="1">
    <location>
        <begin position="175"/>
        <end position="194"/>
    </location>
</feature>
<proteinExistence type="predicted"/>
<sequence length="247" mass="27862">MEELTCNQKVVLQGVLESNDPEVFQEVITEANYELIAPYITRAMQNPSDLTEIITQLSASLDEPEETTHTSNYKSVDLRANTGDSRDMNTITRNEFESKLSEIESKADLRVEKLGNEMLQVISELRIERADRDAKMTQSLADSNEKMTQNFTTIQVQQGQLETQIKSVTNLKGHIWGAFLALAAIIVAVLALNVTSFDSGRNTAADIEKNRYEMLEKSNQRDSEIKSINETLRELTELVKESNKKAE</sequence>